<dbReference type="GO" id="GO:0000978">
    <property type="term" value="F:RNA polymerase II cis-regulatory region sequence-specific DNA binding"/>
    <property type="evidence" value="ECO:0007669"/>
    <property type="project" value="TreeGrafter"/>
</dbReference>
<proteinExistence type="predicted"/>
<dbReference type="EMBL" id="JAERUA010000020">
    <property type="protein sequence ID" value="KAI1885518.1"/>
    <property type="molecule type" value="Genomic_DNA"/>
</dbReference>
<dbReference type="InterPro" id="IPR008366">
    <property type="entry name" value="NFAT"/>
</dbReference>
<dbReference type="Gene3D" id="2.60.40.10">
    <property type="entry name" value="Immunoglobulins"/>
    <property type="match status" value="1"/>
</dbReference>
<dbReference type="GO" id="GO:0005667">
    <property type="term" value="C:transcription regulator complex"/>
    <property type="evidence" value="ECO:0007669"/>
    <property type="project" value="TreeGrafter"/>
</dbReference>
<sequence>MGQIAAGNELNAGSARRSAGQPPRAPGERRAGLLSRRVYDDVPSPLAADGHHLWETEAKVDKDSFKPTTLLVEIPPYRNQRISSPVQVNFYVCNGKRKRSQYQRFTYLSPNVPIIKTEPNDDYEPQGPSRLAVHSKSYYSQLGMTPAVPADPPSHCLVGGYPSSSPSSSPKLHDLSPAAYSKCLSGGQSHHGGIQSSVPGVPTIQETPTRPMGMHPGSPDHTPLVMLQPQVGPHLGSPGTGGCSHGYRPSALYPNGSPSSSPASHPSTPGAGPEAPFAPAYSPSQAPPTASPHLPAIPARSSPPPYCERIAAPPHWPSPSSRSPKSWTRCI</sequence>
<gene>
    <name evidence="3" type="ORF">AGOR_G00204580</name>
</gene>
<dbReference type="Pfam" id="PF16179">
    <property type="entry name" value="RHD_dimer"/>
    <property type="match status" value="1"/>
</dbReference>
<dbReference type="AlphaFoldDB" id="A0A8T3CSM4"/>
<feature type="compositionally biased region" description="Low complexity" evidence="1">
    <location>
        <begin position="318"/>
        <end position="331"/>
    </location>
</feature>
<feature type="domain" description="Rel homology dimerisation" evidence="2">
    <location>
        <begin position="48"/>
        <end position="109"/>
    </location>
</feature>
<reference evidence="3" key="1">
    <citation type="submission" date="2021-01" db="EMBL/GenBank/DDBJ databases">
        <authorList>
            <person name="Zahm M."/>
            <person name="Roques C."/>
            <person name="Cabau C."/>
            <person name="Klopp C."/>
            <person name="Donnadieu C."/>
            <person name="Jouanno E."/>
            <person name="Lampietro C."/>
            <person name="Louis A."/>
            <person name="Herpin A."/>
            <person name="Echchiki A."/>
            <person name="Berthelot C."/>
            <person name="Parey E."/>
            <person name="Roest-Crollius H."/>
            <person name="Braasch I."/>
            <person name="Postlethwait J."/>
            <person name="Bobe J."/>
            <person name="Montfort J."/>
            <person name="Bouchez O."/>
            <person name="Begum T."/>
            <person name="Mejri S."/>
            <person name="Adams A."/>
            <person name="Chen W.-J."/>
            <person name="Guiguen Y."/>
        </authorList>
    </citation>
    <scope>NUCLEOTIDE SEQUENCE</scope>
    <source>
        <tissue evidence="3">Blood</tissue>
    </source>
</reference>
<feature type="region of interest" description="Disordered" evidence="1">
    <location>
        <begin position="184"/>
        <end position="331"/>
    </location>
</feature>
<dbReference type="OrthoDB" id="5346094at2759"/>
<feature type="compositionally biased region" description="Low complexity" evidence="1">
    <location>
        <begin position="254"/>
        <end position="280"/>
    </location>
</feature>
<dbReference type="SUPFAM" id="SSF81296">
    <property type="entry name" value="E set domains"/>
    <property type="match status" value="1"/>
</dbReference>
<evidence type="ECO:0000259" key="2">
    <source>
        <dbReference type="Pfam" id="PF16179"/>
    </source>
</evidence>
<accession>A0A8T3CSM4</accession>
<keyword evidence="4" id="KW-1185">Reference proteome</keyword>
<protein>
    <recommendedName>
        <fullName evidence="2">Rel homology dimerisation domain-containing protein</fullName>
    </recommendedName>
</protein>
<dbReference type="InterPro" id="IPR014756">
    <property type="entry name" value="Ig_E-set"/>
</dbReference>
<organism evidence="3 4">
    <name type="scientific">Albula goreensis</name>
    <dbReference type="NCBI Taxonomy" id="1534307"/>
    <lineage>
        <taxon>Eukaryota</taxon>
        <taxon>Metazoa</taxon>
        <taxon>Chordata</taxon>
        <taxon>Craniata</taxon>
        <taxon>Vertebrata</taxon>
        <taxon>Euteleostomi</taxon>
        <taxon>Actinopterygii</taxon>
        <taxon>Neopterygii</taxon>
        <taxon>Teleostei</taxon>
        <taxon>Albuliformes</taxon>
        <taxon>Albulidae</taxon>
        <taxon>Albula</taxon>
    </lineage>
</organism>
<dbReference type="GO" id="GO:0000981">
    <property type="term" value="F:DNA-binding transcription factor activity, RNA polymerase II-specific"/>
    <property type="evidence" value="ECO:0007669"/>
    <property type="project" value="TreeGrafter"/>
</dbReference>
<dbReference type="InterPro" id="IPR032397">
    <property type="entry name" value="RHD_dimer"/>
</dbReference>
<name>A0A8T3CSM4_9TELE</name>
<dbReference type="InterPro" id="IPR013783">
    <property type="entry name" value="Ig-like_fold"/>
</dbReference>
<dbReference type="GO" id="GO:0033173">
    <property type="term" value="P:calcineurin-NFAT signaling cascade"/>
    <property type="evidence" value="ECO:0007669"/>
    <property type="project" value="TreeGrafter"/>
</dbReference>
<comment type="caution">
    <text evidence="3">The sequence shown here is derived from an EMBL/GenBank/DDBJ whole genome shotgun (WGS) entry which is preliminary data.</text>
</comment>
<dbReference type="PANTHER" id="PTHR12533:SF7">
    <property type="entry name" value="NFAT NUCLEAR FACTOR, ISOFORM B"/>
    <property type="match status" value="1"/>
</dbReference>
<evidence type="ECO:0000313" key="4">
    <source>
        <dbReference type="Proteomes" id="UP000829720"/>
    </source>
</evidence>
<evidence type="ECO:0000256" key="1">
    <source>
        <dbReference type="SAM" id="MobiDB-lite"/>
    </source>
</evidence>
<dbReference type="Proteomes" id="UP000829720">
    <property type="component" value="Unassembled WGS sequence"/>
</dbReference>
<feature type="region of interest" description="Disordered" evidence="1">
    <location>
        <begin position="1"/>
        <end position="35"/>
    </location>
</feature>
<dbReference type="PANTHER" id="PTHR12533">
    <property type="entry name" value="NFAT"/>
    <property type="match status" value="1"/>
</dbReference>
<feature type="compositionally biased region" description="Low complexity" evidence="1">
    <location>
        <begin position="185"/>
        <end position="197"/>
    </location>
</feature>
<dbReference type="GO" id="GO:0007399">
    <property type="term" value="P:nervous system development"/>
    <property type="evidence" value="ECO:0007669"/>
    <property type="project" value="UniProtKB-ARBA"/>
</dbReference>
<evidence type="ECO:0000313" key="3">
    <source>
        <dbReference type="EMBL" id="KAI1885518.1"/>
    </source>
</evidence>